<evidence type="ECO:0000256" key="8">
    <source>
        <dbReference type="ARBA" id="ARBA00022722"/>
    </source>
</evidence>
<comment type="cofactor">
    <cofactor evidence="2">
        <name>Mn(2+)</name>
        <dbReference type="ChEBI" id="CHEBI:29035"/>
    </cofactor>
</comment>
<evidence type="ECO:0000256" key="5">
    <source>
        <dbReference type="ARBA" id="ARBA00004496"/>
    </source>
</evidence>
<comment type="function">
    <text evidence="4 14">Endonuclease that specifically degrades the RNA of RNA-DNA hybrids.</text>
</comment>
<dbReference type="InterPro" id="IPR012337">
    <property type="entry name" value="RNaseH-like_sf"/>
</dbReference>
<comment type="subcellular location">
    <subcellularLocation>
        <location evidence="5">Cytoplasm</location>
    </subcellularLocation>
</comment>
<dbReference type="GO" id="GO:0032299">
    <property type="term" value="C:ribonuclease H2 complex"/>
    <property type="evidence" value="ECO:0007669"/>
    <property type="project" value="TreeGrafter"/>
</dbReference>
<dbReference type="InterPro" id="IPR024567">
    <property type="entry name" value="RNase_HII/HIII_dom"/>
</dbReference>
<dbReference type="GO" id="GO:0004523">
    <property type="term" value="F:RNA-DNA hybrid ribonuclease activity"/>
    <property type="evidence" value="ECO:0007669"/>
    <property type="project" value="UniProtKB-EC"/>
</dbReference>
<keyword evidence="9" id="KW-0479">Metal-binding</keyword>
<comment type="cofactor">
    <cofactor evidence="3">
        <name>Mg(2+)</name>
        <dbReference type="ChEBI" id="CHEBI:18420"/>
    </cofactor>
</comment>
<evidence type="ECO:0000256" key="1">
    <source>
        <dbReference type="ARBA" id="ARBA00000077"/>
    </source>
</evidence>
<evidence type="ECO:0000256" key="13">
    <source>
        <dbReference type="PROSITE-ProRule" id="PRU01319"/>
    </source>
</evidence>
<evidence type="ECO:0000256" key="7">
    <source>
        <dbReference type="ARBA" id="ARBA00022490"/>
    </source>
</evidence>
<proteinExistence type="inferred from homology"/>
<evidence type="ECO:0000256" key="10">
    <source>
        <dbReference type="ARBA" id="ARBA00022759"/>
    </source>
</evidence>
<organism evidence="16 17">
    <name type="scientific">candidate division WWE3 bacterium CG10_big_fil_rev_8_21_14_0_10_32_10</name>
    <dbReference type="NCBI Taxonomy" id="1975090"/>
    <lineage>
        <taxon>Bacteria</taxon>
        <taxon>Katanobacteria</taxon>
    </lineage>
</organism>
<sequence>MGPTQIETRSIHRNISLAKLKDSKKLSHRQRESMLSHLFDLGNFGLGVISNNYINKKGLQKANMKCMKKSMKIHLKNTNTLFLTDHFVPKNISANITGITKGDNKSFVIAAASIIAKEYRDAIMKEYSKIFPKYEFEKHVGYGTKKHLELIKKYGPCKIHRTGYKIFK</sequence>
<dbReference type="PANTHER" id="PTHR10954:SF18">
    <property type="entry name" value="RIBONUCLEASE HII"/>
    <property type="match status" value="1"/>
</dbReference>
<dbReference type="Gene3D" id="3.30.420.10">
    <property type="entry name" value="Ribonuclease H-like superfamily/Ribonuclease H"/>
    <property type="match status" value="1"/>
</dbReference>
<dbReference type="PANTHER" id="PTHR10954">
    <property type="entry name" value="RIBONUCLEASE H2 SUBUNIT A"/>
    <property type="match status" value="1"/>
</dbReference>
<dbReference type="PROSITE" id="PS51975">
    <property type="entry name" value="RNASE_H_2"/>
    <property type="match status" value="1"/>
</dbReference>
<evidence type="ECO:0000256" key="4">
    <source>
        <dbReference type="ARBA" id="ARBA00004065"/>
    </source>
</evidence>
<dbReference type="GO" id="GO:0003723">
    <property type="term" value="F:RNA binding"/>
    <property type="evidence" value="ECO:0007669"/>
    <property type="project" value="UniProtKB-UniRule"/>
</dbReference>
<evidence type="ECO:0000256" key="11">
    <source>
        <dbReference type="ARBA" id="ARBA00022801"/>
    </source>
</evidence>
<dbReference type="GO" id="GO:0043137">
    <property type="term" value="P:DNA replication, removal of RNA primer"/>
    <property type="evidence" value="ECO:0007669"/>
    <property type="project" value="TreeGrafter"/>
</dbReference>
<name>A0A2H0RBL2_UNCKA</name>
<keyword evidence="8 14" id="KW-0540">Nuclease</keyword>
<dbReference type="InterPro" id="IPR036397">
    <property type="entry name" value="RNaseH_sf"/>
</dbReference>
<evidence type="ECO:0000256" key="6">
    <source>
        <dbReference type="ARBA" id="ARBA00007383"/>
    </source>
</evidence>
<keyword evidence="7" id="KW-0963">Cytoplasm</keyword>
<keyword evidence="10 14" id="KW-0255">Endonuclease</keyword>
<dbReference type="Pfam" id="PF01351">
    <property type="entry name" value="RNase_HII"/>
    <property type="match status" value="1"/>
</dbReference>
<gene>
    <name evidence="16" type="ORF">COV24_00115</name>
</gene>
<evidence type="ECO:0000256" key="14">
    <source>
        <dbReference type="RuleBase" id="RU003515"/>
    </source>
</evidence>
<evidence type="ECO:0000256" key="12">
    <source>
        <dbReference type="ARBA" id="ARBA00023211"/>
    </source>
</evidence>
<reference evidence="16 17" key="1">
    <citation type="submission" date="2017-09" db="EMBL/GenBank/DDBJ databases">
        <title>Depth-based differentiation of microbial function through sediment-hosted aquifers and enrichment of novel symbionts in the deep terrestrial subsurface.</title>
        <authorList>
            <person name="Probst A.J."/>
            <person name="Ladd B."/>
            <person name="Jarett J.K."/>
            <person name="Geller-Mcgrath D.E."/>
            <person name="Sieber C.M."/>
            <person name="Emerson J.B."/>
            <person name="Anantharaman K."/>
            <person name="Thomas B.C."/>
            <person name="Malmstrom R."/>
            <person name="Stieglmeier M."/>
            <person name="Klingl A."/>
            <person name="Woyke T."/>
            <person name="Ryan C.M."/>
            <person name="Banfield J.F."/>
        </authorList>
    </citation>
    <scope>NUCLEOTIDE SEQUENCE [LARGE SCALE GENOMIC DNA]</scope>
    <source>
        <strain evidence="16">CG10_big_fil_rev_8_21_14_0_10_32_10</strain>
    </source>
</reference>
<comment type="caution">
    <text evidence="16">The sequence shown here is derived from an EMBL/GenBank/DDBJ whole genome shotgun (WGS) entry which is preliminary data.</text>
</comment>
<keyword evidence="11 14" id="KW-0378">Hydrolase</keyword>
<dbReference type="InterPro" id="IPR022898">
    <property type="entry name" value="RNase_HII"/>
</dbReference>
<evidence type="ECO:0000259" key="15">
    <source>
        <dbReference type="PROSITE" id="PS51975"/>
    </source>
</evidence>
<keyword evidence="12" id="KW-0464">Manganese</keyword>
<dbReference type="GO" id="GO:0006298">
    <property type="term" value="P:mismatch repair"/>
    <property type="evidence" value="ECO:0007669"/>
    <property type="project" value="TreeGrafter"/>
</dbReference>
<feature type="domain" description="RNase H type-2" evidence="15">
    <location>
        <begin position="1"/>
        <end position="168"/>
    </location>
</feature>
<evidence type="ECO:0000313" key="16">
    <source>
        <dbReference type="EMBL" id="PIR43931.1"/>
    </source>
</evidence>
<evidence type="ECO:0000313" key="17">
    <source>
        <dbReference type="Proteomes" id="UP000230214"/>
    </source>
</evidence>
<protein>
    <recommendedName>
        <fullName evidence="14">Ribonuclease</fullName>
        <ecNumber evidence="14">3.1.26.4</ecNumber>
    </recommendedName>
</protein>
<dbReference type="CDD" id="cd07182">
    <property type="entry name" value="RNase_HII_bacteria_HII_like"/>
    <property type="match status" value="1"/>
</dbReference>
<comment type="caution">
    <text evidence="13">Lacks conserved residue(s) required for the propagation of feature annotation.</text>
</comment>
<dbReference type="GO" id="GO:0005737">
    <property type="term" value="C:cytoplasm"/>
    <property type="evidence" value="ECO:0007669"/>
    <property type="project" value="UniProtKB-SubCell"/>
</dbReference>
<evidence type="ECO:0000256" key="3">
    <source>
        <dbReference type="ARBA" id="ARBA00001946"/>
    </source>
</evidence>
<evidence type="ECO:0000256" key="2">
    <source>
        <dbReference type="ARBA" id="ARBA00001936"/>
    </source>
</evidence>
<dbReference type="SUPFAM" id="SSF53098">
    <property type="entry name" value="Ribonuclease H-like"/>
    <property type="match status" value="1"/>
</dbReference>
<dbReference type="EMBL" id="PCXU01000002">
    <property type="protein sequence ID" value="PIR43931.1"/>
    <property type="molecule type" value="Genomic_DNA"/>
</dbReference>
<dbReference type="AlphaFoldDB" id="A0A2H0RBL2"/>
<comment type="catalytic activity">
    <reaction evidence="1 14">
        <text>Endonucleolytic cleavage to 5'-phosphomonoester.</text>
        <dbReference type="EC" id="3.1.26.4"/>
    </reaction>
</comment>
<comment type="similarity">
    <text evidence="6 14">Belongs to the RNase HII family.</text>
</comment>
<dbReference type="Proteomes" id="UP000230214">
    <property type="component" value="Unassembled WGS sequence"/>
</dbReference>
<dbReference type="GO" id="GO:0046872">
    <property type="term" value="F:metal ion binding"/>
    <property type="evidence" value="ECO:0007669"/>
    <property type="project" value="UniProtKB-KW"/>
</dbReference>
<evidence type="ECO:0000256" key="9">
    <source>
        <dbReference type="ARBA" id="ARBA00022723"/>
    </source>
</evidence>
<dbReference type="InterPro" id="IPR001352">
    <property type="entry name" value="RNase_HII/HIII"/>
</dbReference>
<dbReference type="EC" id="3.1.26.4" evidence="14"/>
<accession>A0A2H0RBL2</accession>